<protein>
    <submittedName>
        <fullName evidence="1">Uncharacterized protein</fullName>
    </submittedName>
</protein>
<accession>A0A4S2DLZ6</accession>
<comment type="caution">
    <text evidence="1">The sequence shown here is derived from an EMBL/GenBank/DDBJ whole genome shotgun (WGS) entry which is preliminary data.</text>
</comment>
<dbReference type="RefSeq" id="WP_136003515.1">
    <property type="nucleotide sequence ID" value="NZ_SRYR01000001.1"/>
</dbReference>
<reference evidence="1 2" key="1">
    <citation type="submission" date="2019-04" db="EMBL/GenBank/DDBJ databases">
        <title>Microbes associate with the intestines of laboratory mice.</title>
        <authorList>
            <person name="Navarre W."/>
            <person name="Wong E."/>
            <person name="Huang K."/>
            <person name="Tropini C."/>
            <person name="Ng K."/>
            <person name="Yu B."/>
        </authorList>
    </citation>
    <scope>NUCLEOTIDE SEQUENCE [LARGE SCALE GENOMIC DNA]</scope>
    <source>
        <strain evidence="1 2">NM50_B9-20</strain>
    </source>
</reference>
<evidence type="ECO:0000313" key="2">
    <source>
        <dbReference type="Proteomes" id="UP000306888"/>
    </source>
</evidence>
<sequence>MKTTDYREKVIQHMENYKKNFLGITAKGAYKNSYSNYGHILPSTNGEIPIYNFLPSIDIHEERLKKIKYHQYAHHLNSSQLMCINFFLPLIKDNIFLKILKVATNVEFGSDAEVKEIEFEKSFKASDNTNFDLFLELSTGEKFYFEIKYTEQNFGGNCYVNGSLKGKYQNKYYDYYEKYLQDSLMDIKSKNDFFENYQINRNLSYIKSDNDYVIFILPFDSEDLLSELKNIVSKNISLKNQVKIVDWSELCKIALAESRDTIFHQHSNLFKDKYII</sequence>
<dbReference type="EMBL" id="SRYR01000001">
    <property type="protein sequence ID" value="TGY43338.1"/>
    <property type="molecule type" value="Genomic_DNA"/>
</dbReference>
<proteinExistence type="predicted"/>
<evidence type="ECO:0000313" key="1">
    <source>
        <dbReference type="EMBL" id="TGY43338.1"/>
    </source>
</evidence>
<keyword evidence="2" id="KW-1185">Reference proteome</keyword>
<dbReference type="Proteomes" id="UP000306888">
    <property type="component" value="Unassembled WGS sequence"/>
</dbReference>
<organism evidence="1 2">
    <name type="scientific">Clostridium sartagoforme</name>
    <dbReference type="NCBI Taxonomy" id="84031"/>
    <lineage>
        <taxon>Bacteria</taxon>
        <taxon>Bacillati</taxon>
        <taxon>Bacillota</taxon>
        <taxon>Clostridia</taxon>
        <taxon>Eubacteriales</taxon>
        <taxon>Clostridiaceae</taxon>
        <taxon>Clostridium</taxon>
    </lineage>
</organism>
<dbReference type="InterPro" id="IPR054333">
    <property type="entry name" value="REase-ARP-assoc"/>
</dbReference>
<name>A0A4S2DLZ6_9CLOT</name>
<gene>
    <name evidence="1" type="ORF">E5347_00580</name>
</gene>
<dbReference type="AlphaFoldDB" id="A0A4S2DLZ6"/>
<dbReference type="Pfam" id="PF22558">
    <property type="entry name" value="REase-ARP"/>
    <property type="match status" value="1"/>
</dbReference>
<dbReference type="OrthoDB" id="5511528at2"/>